<dbReference type="InParanoid" id="A0A2K2D0S9"/>
<dbReference type="Proteomes" id="UP000008810">
    <property type="component" value="Chromosome 3"/>
</dbReference>
<dbReference type="Gramene" id="PNT67876">
    <property type="protein sequence ID" value="PNT67876"/>
    <property type="gene ID" value="BRADI_3g33208v3"/>
</dbReference>
<name>A0A2K2D0S9_BRADI</name>
<gene>
    <name evidence="2" type="ORF">BRADI_3g33208v3</name>
</gene>
<feature type="region of interest" description="Disordered" evidence="1">
    <location>
        <begin position="75"/>
        <end position="106"/>
    </location>
</feature>
<proteinExistence type="predicted"/>
<evidence type="ECO:0000313" key="2">
    <source>
        <dbReference type="EMBL" id="PNT67876.1"/>
    </source>
</evidence>
<evidence type="ECO:0000313" key="3">
    <source>
        <dbReference type="EnsemblPlants" id="PNT67876"/>
    </source>
</evidence>
<evidence type="ECO:0000256" key="1">
    <source>
        <dbReference type="SAM" id="MobiDB-lite"/>
    </source>
</evidence>
<feature type="region of interest" description="Disordered" evidence="1">
    <location>
        <begin position="152"/>
        <end position="172"/>
    </location>
</feature>
<dbReference type="STRING" id="15368.A0A2K2D0S9"/>
<keyword evidence="4" id="KW-1185">Reference proteome</keyword>
<dbReference type="EMBL" id="CM000882">
    <property type="protein sequence ID" value="PNT67876.1"/>
    <property type="molecule type" value="Genomic_DNA"/>
</dbReference>
<organism evidence="2">
    <name type="scientific">Brachypodium distachyon</name>
    <name type="common">Purple false brome</name>
    <name type="synonym">Trachynia distachya</name>
    <dbReference type="NCBI Taxonomy" id="15368"/>
    <lineage>
        <taxon>Eukaryota</taxon>
        <taxon>Viridiplantae</taxon>
        <taxon>Streptophyta</taxon>
        <taxon>Embryophyta</taxon>
        <taxon>Tracheophyta</taxon>
        <taxon>Spermatophyta</taxon>
        <taxon>Magnoliopsida</taxon>
        <taxon>Liliopsida</taxon>
        <taxon>Poales</taxon>
        <taxon>Poaceae</taxon>
        <taxon>BOP clade</taxon>
        <taxon>Pooideae</taxon>
        <taxon>Stipodae</taxon>
        <taxon>Brachypodieae</taxon>
        <taxon>Brachypodium</taxon>
    </lineage>
</organism>
<dbReference type="FunCoup" id="A0A2K2D0S9">
    <property type="interactions" value="33"/>
</dbReference>
<protein>
    <submittedName>
        <fullName evidence="2 3">Uncharacterized protein</fullName>
    </submittedName>
</protein>
<feature type="region of interest" description="Disordered" evidence="1">
    <location>
        <begin position="32"/>
        <end position="55"/>
    </location>
</feature>
<reference evidence="2" key="2">
    <citation type="submission" date="2017-06" db="EMBL/GenBank/DDBJ databases">
        <title>WGS assembly of Brachypodium distachyon.</title>
        <authorList>
            <consortium name="The International Brachypodium Initiative"/>
            <person name="Lucas S."/>
            <person name="Harmon-Smith M."/>
            <person name="Lail K."/>
            <person name="Tice H."/>
            <person name="Grimwood J."/>
            <person name="Bruce D."/>
            <person name="Barry K."/>
            <person name="Shu S."/>
            <person name="Lindquist E."/>
            <person name="Wang M."/>
            <person name="Pitluck S."/>
            <person name="Vogel J.P."/>
            <person name="Garvin D.F."/>
            <person name="Mockler T.C."/>
            <person name="Schmutz J."/>
            <person name="Rokhsar D."/>
            <person name="Bevan M.W."/>
        </authorList>
    </citation>
    <scope>NUCLEOTIDE SEQUENCE</scope>
    <source>
        <strain evidence="2">Bd21</strain>
    </source>
</reference>
<dbReference type="AlphaFoldDB" id="A0A2K2D0S9"/>
<dbReference type="OrthoDB" id="631057at2759"/>
<dbReference type="EnsemblPlants" id="PNT67876">
    <property type="protein sequence ID" value="PNT67876"/>
    <property type="gene ID" value="BRADI_3g33208v3"/>
</dbReference>
<dbReference type="PANTHER" id="PTHR33622:SF1">
    <property type="entry name" value="OS10G0557800 PROTEIN"/>
    <property type="match status" value="1"/>
</dbReference>
<dbReference type="PANTHER" id="PTHR33622">
    <property type="entry name" value="OS03G0724500 PROTEIN"/>
    <property type="match status" value="1"/>
</dbReference>
<reference evidence="2 3" key="1">
    <citation type="journal article" date="2010" name="Nature">
        <title>Genome sequencing and analysis of the model grass Brachypodium distachyon.</title>
        <authorList>
            <consortium name="International Brachypodium Initiative"/>
        </authorList>
    </citation>
    <scope>NUCLEOTIDE SEQUENCE [LARGE SCALE GENOMIC DNA]</scope>
    <source>
        <strain evidence="2 3">Bd21</strain>
    </source>
</reference>
<dbReference type="ExpressionAtlas" id="A0A2K2D0S9">
    <property type="expression patterns" value="baseline"/>
</dbReference>
<evidence type="ECO:0000313" key="4">
    <source>
        <dbReference type="Proteomes" id="UP000008810"/>
    </source>
</evidence>
<reference evidence="3" key="3">
    <citation type="submission" date="2018-08" db="UniProtKB">
        <authorList>
            <consortium name="EnsemblPlants"/>
        </authorList>
    </citation>
    <scope>IDENTIFICATION</scope>
    <source>
        <strain evidence="3">cv. Bd21</strain>
    </source>
</reference>
<sequence length="172" mass="18562">MSVVFVRCPAHLSLASLLGNLPSPWPNPSPVGRLSPRAVERAPPPPPSQPAAERPSPLAPLLVFLLARAPPRQFTTMKSGCPMSEGSQPSASAVKPASTSCRKKNSDNTSFVTELRDHFHEFVHASMDEHKTCLTKTVKRLFAMSKEVAERSADAKEAGAESVLPLQTQVSR</sequence>
<accession>A0A2K2D0S9</accession>